<gene>
    <name evidence="4" type="ORF">EG849_12785</name>
</gene>
<proteinExistence type="predicted"/>
<dbReference type="OrthoDB" id="9800604at2"/>
<dbReference type="PROSITE" id="PS51186">
    <property type="entry name" value="GNAT"/>
    <property type="match status" value="1"/>
</dbReference>
<dbReference type="GO" id="GO:0016747">
    <property type="term" value="F:acyltransferase activity, transferring groups other than amino-acyl groups"/>
    <property type="evidence" value="ECO:0007669"/>
    <property type="project" value="InterPro"/>
</dbReference>
<keyword evidence="2" id="KW-0012">Acyltransferase</keyword>
<evidence type="ECO:0000313" key="5">
    <source>
        <dbReference type="Proteomes" id="UP000271937"/>
    </source>
</evidence>
<evidence type="ECO:0000259" key="3">
    <source>
        <dbReference type="PROSITE" id="PS51186"/>
    </source>
</evidence>
<dbReference type="InterPro" id="IPR016181">
    <property type="entry name" value="Acyl_CoA_acyltransferase"/>
</dbReference>
<dbReference type="PANTHER" id="PTHR43800">
    <property type="entry name" value="PEPTIDYL-LYSINE N-ACETYLTRANSFERASE YJAB"/>
    <property type="match status" value="1"/>
</dbReference>
<dbReference type="Pfam" id="PF13673">
    <property type="entry name" value="Acetyltransf_10"/>
    <property type="match status" value="1"/>
</dbReference>
<dbReference type="RefSeq" id="WP_125013487.1">
    <property type="nucleotide sequence ID" value="NZ_RQVR01000016.1"/>
</dbReference>
<name>A0A3P3W2Z8_9FLAO</name>
<dbReference type="Proteomes" id="UP000271937">
    <property type="component" value="Unassembled WGS sequence"/>
</dbReference>
<sequence>MITIYPTDDYKAIQDIAGKTWPVTYGPILSSEQIQYMFSMMYDLEALKNQAETKNHHFIIAEEAGNFLGFASYEFDYNKEPKTKIHKIYILPETQGSGIGKKMIYYIAEKAKKNSQQFLSLNVNRFNEAFHFYTKIGFEKVGEEDIAIGNGYLMEDFIMEKKI</sequence>
<dbReference type="InterPro" id="IPR000182">
    <property type="entry name" value="GNAT_dom"/>
</dbReference>
<dbReference type="EMBL" id="RQVR01000016">
    <property type="protein sequence ID" value="RRJ89482.1"/>
    <property type="molecule type" value="Genomic_DNA"/>
</dbReference>
<keyword evidence="5" id="KW-1185">Reference proteome</keyword>
<accession>A0A3P3W2Z8</accession>
<dbReference type="CDD" id="cd04301">
    <property type="entry name" value="NAT_SF"/>
    <property type="match status" value="1"/>
</dbReference>
<dbReference type="PANTHER" id="PTHR43800:SF1">
    <property type="entry name" value="PEPTIDYL-LYSINE N-ACETYLTRANSFERASE YJAB"/>
    <property type="match status" value="1"/>
</dbReference>
<protein>
    <submittedName>
        <fullName evidence="4">GNAT family N-acetyltransferase</fullName>
    </submittedName>
</protein>
<feature type="domain" description="N-acetyltransferase" evidence="3">
    <location>
        <begin position="1"/>
        <end position="163"/>
    </location>
</feature>
<comment type="caution">
    <text evidence="4">The sequence shown here is derived from an EMBL/GenBank/DDBJ whole genome shotgun (WGS) entry which is preliminary data.</text>
</comment>
<organism evidence="4 5">
    <name type="scientific">Flavobacterium macacae</name>
    <dbReference type="NCBI Taxonomy" id="2488993"/>
    <lineage>
        <taxon>Bacteria</taxon>
        <taxon>Pseudomonadati</taxon>
        <taxon>Bacteroidota</taxon>
        <taxon>Flavobacteriia</taxon>
        <taxon>Flavobacteriales</taxon>
        <taxon>Flavobacteriaceae</taxon>
        <taxon>Flavobacterium</taxon>
    </lineage>
</organism>
<dbReference type="AlphaFoldDB" id="A0A3P3W2Z8"/>
<dbReference type="SUPFAM" id="SSF55729">
    <property type="entry name" value="Acyl-CoA N-acyltransferases (Nat)"/>
    <property type="match status" value="1"/>
</dbReference>
<keyword evidence="1 4" id="KW-0808">Transferase</keyword>
<evidence type="ECO:0000256" key="2">
    <source>
        <dbReference type="ARBA" id="ARBA00023315"/>
    </source>
</evidence>
<reference evidence="4 5" key="1">
    <citation type="submission" date="2018-11" db="EMBL/GenBank/DDBJ databases">
        <title>Flavobacterium sp. nov., YIM 102600 draft genome.</title>
        <authorList>
            <person name="Li G."/>
            <person name="Jiang Y."/>
        </authorList>
    </citation>
    <scope>NUCLEOTIDE SEQUENCE [LARGE SCALE GENOMIC DNA]</scope>
    <source>
        <strain evidence="4 5">YIM 102600</strain>
    </source>
</reference>
<evidence type="ECO:0000256" key="1">
    <source>
        <dbReference type="ARBA" id="ARBA00022679"/>
    </source>
</evidence>
<evidence type="ECO:0000313" key="4">
    <source>
        <dbReference type="EMBL" id="RRJ89482.1"/>
    </source>
</evidence>
<dbReference type="Gene3D" id="3.40.630.30">
    <property type="match status" value="1"/>
</dbReference>